<reference evidence="1" key="1">
    <citation type="submission" date="2023-07" db="EMBL/GenBank/DDBJ databases">
        <title>Black Yeasts Isolated from many extreme environments.</title>
        <authorList>
            <person name="Coleine C."/>
            <person name="Stajich J.E."/>
            <person name="Selbmann L."/>
        </authorList>
    </citation>
    <scope>NUCLEOTIDE SEQUENCE</scope>
    <source>
        <strain evidence="1">CCFEE 5714</strain>
    </source>
</reference>
<keyword evidence="2" id="KW-1185">Reference proteome</keyword>
<accession>A0ACC3NX49</accession>
<dbReference type="Proteomes" id="UP001281147">
    <property type="component" value="Unassembled WGS sequence"/>
</dbReference>
<sequence>MKTKNKRKFEDEVHEVYAKTKKPHNKIKEQKRLLAVYRSENWRLRSLVGDLRKQHLVKGIPHVIVREANVVDANVIITEMRVECMDFRRVLIGELEKIGNQNTIVELVKGLMTVAYCLLIKIMPIGLYPCEQTILPPIATAMAEDPRSCAGSTPSVQVLA</sequence>
<gene>
    <name evidence="1" type="ORF">LTR37_000771</name>
</gene>
<proteinExistence type="predicted"/>
<evidence type="ECO:0000313" key="2">
    <source>
        <dbReference type="Proteomes" id="UP001281147"/>
    </source>
</evidence>
<name>A0ACC3NX49_9PEZI</name>
<organism evidence="1 2">
    <name type="scientific">Vermiconidia calcicola</name>
    <dbReference type="NCBI Taxonomy" id="1690605"/>
    <lineage>
        <taxon>Eukaryota</taxon>
        <taxon>Fungi</taxon>
        <taxon>Dikarya</taxon>
        <taxon>Ascomycota</taxon>
        <taxon>Pezizomycotina</taxon>
        <taxon>Dothideomycetes</taxon>
        <taxon>Dothideomycetidae</taxon>
        <taxon>Mycosphaerellales</taxon>
        <taxon>Extremaceae</taxon>
        <taxon>Vermiconidia</taxon>
    </lineage>
</organism>
<evidence type="ECO:0000313" key="1">
    <source>
        <dbReference type="EMBL" id="KAK3724723.1"/>
    </source>
</evidence>
<protein>
    <submittedName>
        <fullName evidence="1">Uncharacterized protein</fullName>
    </submittedName>
</protein>
<comment type="caution">
    <text evidence="1">The sequence shown here is derived from an EMBL/GenBank/DDBJ whole genome shotgun (WGS) entry which is preliminary data.</text>
</comment>
<dbReference type="EMBL" id="JAUTXU010000004">
    <property type="protein sequence ID" value="KAK3724723.1"/>
    <property type="molecule type" value="Genomic_DNA"/>
</dbReference>